<name>A0A0A9HWS5_ARUDO</name>
<dbReference type="AlphaFoldDB" id="A0A0A9HWS5"/>
<sequence length="60" mass="7065">MVPRLHHQIWSQHSQEKGHLVVKGPNYRVCSVNPRTKKMVCYVNPIRKEMGCCWYSCCSM</sequence>
<reference evidence="1" key="1">
    <citation type="submission" date="2014-09" db="EMBL/GenBank/DDBJ databases">
        <authorList>
            <person name="Magalhaes I.L.F."/>
            <person name="Oliveira U."/>
            <person name="Santos F.R."/>
            <person name="Vidigal T.H.D.A."/>
            <person name="Brescovit A.D."/>
            <person name="Santos A.J."/>
        </authorList>
    </citation>
    <scope>NUCLEOTIDE SEQUENCE</scope>
    <source>
        <tissue evidence="1">Shoot tissue taken approximately 20 cm above the soil surface</tissue>
    </source>
</reference>
<proteinExistence type="predicted"/>
<dbReference type="EMBL" id="GBRH01160543">
    <property type="protein sequence ID" value="JAE37353.1"/>
    <property type="molecule type" value="Transcribed_RNA"/>
</dbReference>
<accession>A0A0A9HWS5</accession>
<protein>
    <submittedName>
        <fullName evidence="1">Uncharacterized protein</fullName>
    </submittedName>
</protein>
<organism evidence="1">
    <name type="scientific">Arundo donax</name>
    <name type="common">Giant reed</name>
    <name type="synonym">Donax arundinaceus</name>
    <dbReference type="NCBI Taxonomy" id="35708"/>
    <lineage>
        <taxon>Eukaryota</taxon>
        <taxon>Viridiplantae</taxon>
        <taxon>Streptophyta</taxon>
        <taxon>Embryophyta</taxon>
        <taxon>Tracheophyta</taxon>
        <taxon>Spermatophyta</taxon>
        <taxon>Magnoliopsida</taxon>
        <taxon>Liliopsida</taxon>
        <taxon>Poales</taxon>
        <taxon>Poaceae</taxon>
        <taxon>PACMAD clade</taxon>
        <taxon>Arundinoideae</taxon>
        <taxon>Arundineae</taxon>
        <taxon>Arundo</taxon>
    </lineage>
</organism>
<reference evidence="1" key="2">
    <citation type="journal article" date="2015" name="Data Brief">
        <title>Shoot transcriptome of the giant reed, Arundo donax.</title>
        <authorList>
            <person name="Barrero R.A."/>
            <person name="Guerrero F.D."/>
            <person name="Moolhuijzen P."/>
            <person name="Goolsby J.A."/>
            <person name="Tidwell J."/>
            <person name="Bellgard S.E."/>
            <person name="Bellgard M.I."/>
        </authorList>
    </citation>
    <scope>NUCLEOTIDE SEQUENCE</scope>
    <source>
        <tissue evidence="1">Shoot tissue taken approximately 20 cm above the soil surface</tissue>
    </source>
</reference>
<evidence type="ECO:0000313" key="1">
    <source>
        <dbReference type="EMBL" id="JAE37353.1"/>
    </source>
</evidence>